<reference evidence="3" key="1">
    <citation type="journal article" date="2019" name="Int. J. Syst. Evol. Microbiol.">
        <title>The Global Catalogue of Microorganisms (GCM) 10K type strain sequencing project: providing services to taxonomists for standard genome sequencing and annotation.</title>
        <authorList>
            <consortium name="The Broad Institute Genomics Platform"/>
            <consortium name="The Broad Institute Genome Sequencing Center for Infectious Disease"/>
            <person name="Wu L."/>
            <person name="Ma J."/>
        </authorList>
    </citation>
    <scope>NUCLEOTIDE SEQUENCE [LARGE SCALE GENOMIC DNA]</scope>
    <source>
        <strain evidence="3">JCM 17626</strain>
    </source>
</reference>
<evidence type="ECO:0000313" key="3">
    <source>
        <dbReference type="Proteomes" id="UP001501772"/>
    </source>
</evidence>
<evidence type="ECO:0000313" key="2">
    <source>
        <dbReference type="EMBL" id="GAA4203999.1"/>
    </source>
</evidence>
<protein>
    <recommendedName>
        <fullName evidence="1">Probable sensor domain-containing protein</fullName>
    </recommendedName>
</protein>
<gene>
    <name evidence="2" type="ORF">GCM10022289_21120</name>
</gene>
<proteinExistence type="predicted"/>
<dbReference type="InterPro" id="IPR048551">
    <property type="entry name" value="DACNV"/>
</dbReference>
<dbReference type="Proteomes" id="UP001501772">
    <property type="component" value="Unassembled WGS sequence"/>
</dbReference>
<comment type="caution">
    <text evidence="2">The sequence shown here is derived from an EMBL/GenBank/DDBJ whole genome shotgun (WGS) entry which is preliminary data.</text>
</comment>
<feature type="domain" description="Probable sensor" evidence="1">
    <location>
        <begin position="2"/>
        <end position="80"/>
    </location>
</feature>
<dbReference type="Pfam" id="PF21751">
    <property type="entry name" value="DACNV"/>
    <property type="match status" value="1"/>
</dbReference>
<keyword evidence="3" id="KW-1185">Reference proteome</keyword>
<organism evidence="2 3">
    <name type="scientific">Pedobacter jeongneungensis</name>
    <dbReference type="NCBI Taxonomy" id="947309"/>
    <lineage>
        <taxon>Bacteria</taxon>
        <taxon>Pseudomonadati</taxon>
        <taxon>Bacteroidota</taxon>
        <taxon>Sphingobacteriia</taxon>
        <taxon>Sphingobacteriales</taxon>
        <taxon>Sphingobacteriaceae</taxon>
        <taxon>Pedobacter</taxon>
    </lineage>
</organism>
<dbReference type="EMBL" id="BAABBY010000005">
    <property type="protein sequence ID" value="GAA4203999.1"/>
    <property type="molecule type" value="Genomic_DNA"/>
</dbReference>
<accession>A0ABP8BD82</accession>
<name>A0ABP8BD82_9SPHI</name>
<sequence length="400" mass="46064">MKTEEGQFIKVTATLVDHDTIKNFDDEVDQLDRWSFYPFSEPLEFNVKNMVKLSKAADPWSSSLAVYFDDDENLFIYGMIDQSIHYQSFLNYEREDKPEHPGIIQTIINGIGILNVMLDYEALATLNQQTLIKLYPNVFKIGPVSSFLKEHSAISKSRLEDLLEGELDEEDTEAYNEVVYDYTVQAICRILLKMKNYHHGGAVLITRNREDDLTPKYKMKYNRISLSIEHLITSITDEEYYEEKIENLKKRKKDVPIDDFDDYDDNKLEIEEAYNEMVGAVRFAASLSCVDGLVLMSPRLNVYGFGTVIAETVSPEYVYLSTASRPGNSVIKTPANHFGTRHQSMFAYCKKYPESVGFVVSQDGEVRAIKSINGKVYVWENIRVYQFQRSSKLPKNIPSR</sequence>
<evidence type="ECO:0000259" key="1">
    <source>
        <dbReference type="Pfam" id="PF21751"/>
    </source>
</evidence>